<dbReference type="Gene3D" id="2.60.20.10">
    <property type="entry name" value="Crystallins"/>
    <property type="match status" value="1"/>
</dbReference>
<evidence type="ECO:0000313" key="4">
    <source>
        <dbReference type="Proteomes" id="UP000192042"/>
    </source>
</evidence>
<sequence>MSYMKVFAAGVGITMGLLGGLPAQAADVEMQVVDKNCYIEIFEDDNYDADDPHIKIQGPKEFATLKSLQGKDWANDIESVIVGSNATVYAYEDKDFKGTEIVFAPGQKVPNLGKLDMANDIESMKIVCGK</sequence>
<evidence type="ECO:0000259" key="2">
    <source>
        <dbReference type="Pfam" id="PF08964"/>
    </source>
</evidence>
<feature type="domain" description="Calcium-dependent cell adhesion molecule N-terminal" evidence="2">
    <location>
        <begin position="63"/>
        <end position="123"/>
    </location>
</feature>
<dbReference type="STRING" id="1325564.NSJP_1599"/>
<proteinExistence type="predicted"/>
<dbReference type="InterPro" id="IPR011024">
    <property type="entry name" value="G_crystallin-like"/>
</dbReference>
<accession>A0A1W1I4A0</accession>
<feature type="chain" id="PRO_5012822705" description="Calcium-dependent cell adhesion molecule N-terminal domain-containing protein" evidence="1">
    <location>
        <begin position="26"/>
        <end position="130"/>
    </location>
</feature>
<protein>
    <recommendedName>
        <fullName evidence="2">Calcium-dependent cell adhesion molecule N-terminal domain-containing protein</fullName>
    </recommendedName>
</protein>
<evidence type="ECO:0000256" key="1">
    <source>
        <dbReference type="SAM" id="SignalP"/>
    </source>
</evidence>
<dbReference type="Pfam" id="PF08964">
    <property type="entry name" value="Crystall_3"/>
    <property type="match status" value="1"/>
</dbReference>
<keyword evidence="4" id="KW-1185">Reference proteome</keyword>
<dbReference type="EMBL" id="LT828648">
    <property type="protein sequence ID" value="SLM47771.1"/>
    <property type="molecule type" value="Genomic_DNA"/>
</dbReference>
<dbReference type="SUPFAM" id="SSF49695">
    <property type="entry name" value="gamma-Crystallin-like"/>
    <property type="match status" value="1"/>
</dbReference>
<keyword evidence="1" id="KW-0732">Signal</keyword>
<feature type="signal peptide" evidence="1">
    <location>
        <begin position="1"/>
        <end position="25"/>
    </location>
</feature>
<reference evidence="3 4" key="1">
    <citation type="submission" date="2017-03" db="EMBL/GenBank/DDBJ databases">
        <authorList>
            <person name="Afonso C.L."/>
            <person name="Miller P.J."/>
            <person name="Scott M.A."/>
            <person name="Spackman E."/>
            <person name="Goraichik I."/>
            <person name="Dimitrov K.M."/>
            <person name="Suarez D.L."/>
            <person name="Swayne D.E."/>
        </authorList>
    </citation>
    <scope>NUCLEOTIDE SEQUENCE [LARGE SCALE GENOMIC DNA]</scope>
    <source>
        <strain evidence="3">Genome sequencing of Nitrospira japonica strain NJ11</strain>
    </source>
</reference>
<dbReference type="OrthoDB" id="5567980at2"/>
<organism evidence="3 4">
    <name type="scientific">Nitrospira japonica</name>
    <dbReference type="NCBI Taxonomy" id="1325564"/>
    <lineage>
        <taxon>Bacteria</taxon>
        <taxon>Pseudomonadati</taxon>
        <taxon>Nitrospirota</taxon>
        <taxon>Nitrospiria</taxon>
        <taxon>Nitrospirales</taxon>
        <taxon>Nitrospiraceae</taxon>
        <taxon>Nitrospira</taxon>
    </lineage>
</organism>
<dbReference type="GO" id="GO:0016020">
    <property type="term" value="C:membrane"/>
    <property type="evidence" value="ECO:0007669"/>
    <property type="project" value="InterPro"/>
</dbReference>
<dbReference type="KEGG" id="nja:NSJP_1599"/>
<dbReference type="RefSeq" id="WP_080886249.1">
    <property type="nucleotide sequence ID" value="NZ_LT828648.1"/>
</dbReference>
<dbReference type="Proteomes" id="UP000192042">
    <property type="component" value="Chromosome I"/>
</dbReference>
<gene>
    <name evidence="3" type="ORF">NSJP_1599</name>
</gene>
<dbReference type="AlphaFoldDB" id="A0A1W1I4A0"/>
<evidence type="ECO:0000313" key="3">
    <source>
        <dbReference type="EMBL" id="SLM47771.1"/>
    </source>
</evidence>
<dbReference type="GO" id="GO:0098609">
    <property type="term" value="P:cell-cell adhesion"/>
    <property type="evidence" value="ECO:0007669"/>
    <property type="project" value="InterPro"/>
</dbReference>
<dbReference type="InterPro" id="IPR015059">
    <property type="entry name" value="Ca_cell_adhesion_N_dom"/>
</dbReference>
<name>A0A1W1I4A0_9BACT</name>